<protein>
    <submittedName>
        <fullName evidence="3">Ion_trans_2 domain-containing protein</fullName>
    </submittedName>
</protein>
<dbReference type="Gene3D" id="1.10.287.70">
    <property type="match status" value="1"/>
</dbReference>
<evidence type="ECO:0000313" key="3">
    <source>
        <dbReference type="WBParaSite" id="Hba_12490"/>
    </source>
</evidence>
<keyword evidence="2" id="KW-1185">Reference proteome</keyword>
<keyword evidence="1" id="KW-1133">Transmembrane helix</keyword>
<name>A0A1I7X522_HETBA</name>
<reference evidence="3" key="1">
    <citation type="submission" date="2016-11" db="UniProtKB">
        <authorList>
            <consortium name="WormBaseParasite"/>
        </authorList>
    </citation>
    <scope>IDENTIFICATION</scope>
</reference>
<dbReference type="Proteomes" id="UP000095283">
    <property type="component" value="Unplaced"/>
</dbReference>
<feature type="transmembrane region" description="Helical" evidence="1">
    <location>
        <begin position="18"/>
        <end position="41"/>
    </location>
</feature>
<organism evidence="2 3">
    <name type="scientific">Heterorhabditis bacteriophora</name>
    <name type="common">Entomopathogenic nematode worm</name>
    <dbReference type="NCBI Taxonomy" id="37862"/>
    <lineage>
        <taxon>Eukaryota</taxon>
        <taxon>Metazoa</taxon>
        <taxon>Ecdysozoa</taxon>
        <taxon>Nematoda</taxon>
        <taxon>Chromadorea</taxon>
        <taxon>Rhabditida</taxon>
        <taxon>Rhabditina</taxon>
        <taxon>Rhabditomorpha</taxon>
        <taxon>Strongyloidea</taxon>
        <taxon>Heterorhabditidae</taxon>
        <taxon>Heterorhabditis</taxon>
    </lineage>
</organism>
<dbReference type="AlphaFoldDB" id="A0A1I7X522"/>
<evidence type="ECO:0000313" key="2">
    <source>
        <dbReference type="Proteomes" id="UP000095283"/>
    </source>
</evidence>
<sequence>MPPPDLPPRFQLAFRRTVFFAMCLGIWLVIGALIFTGINILNLGETIVRSENDWSEMANQKLELYEKALLSHLGYYRDKKDDSFMKSLRSSYLLITTTGPLVIDNFTTVGKIFAIAYALIGLLNEEHFIDNLQFGNIIYIYIYIYIPSHHFLTQYSPYFYNSQLLARKITSFKEEGEEEEEESDY</sequence>
<keyword evidence="1" id="KW-0472">Membrane</keyword>
<keyword evidence="1" id="KW-0812">Transmembrane</keyword>
<proteinExistence type="predicted"/>
<evidence type="ECO:0000256" key="1">
    <source>
        <dbReference type="SAM" id="Phobius"/>
    </source>
</evidence>
<accession>A0A1I7X522</accession>
<dbReference type="WBParaSite" id="Hba_12490">
    <property type="protein sequence ID" value="Hba_12490"/>
    <property type="gene ID" value="Hba_12490"/>
</dbReference>